<comment type="caution">
    <text evidence="1">The sequence shown here is derived from an EMBL/GenBank/DDBJ whole genome shotgun (WGS) entry which is preliminary data.</text>
</comment>
<protein>
    <submittedName>
        <fullName evidence="1">Uncharacterized protein</fullName>
    </submittedName>
</protein>
<gene>
    <name evidence="1" type="ORF">SDC9_55186</name>
</gene>
<sequence length="141" mass="15748">MYGRGGHLHGTAILPIPRTLVGPEYRRKNSVIDSELKDTGTKTLLPGRSPIGSIDIYMIRPLLGKLHGGHSIRYRVPQPMGQQIRSTHDRNELGIEHPTTKTAETSCRNQNICHGSTLDGTGCQTGDKIPLEKHKHRRNWN</sequence>
<proteinExistence type="predicted"/>
<dbReference type="EMBL" id="VSSQ01001500">
    <property type="protein sequence ID" value="MPM08870.1"/>
    <property type="molecule type" value="Genomic_DNA"/>
</dbReference>
<name>A0A644WY83_9ZZZZ</name>
<accession>A0A644WY83</accession>
<evidence type="ECO:0000313" key="1">
    <source>
        <dbReference type="EMBL" id="MPM08870.1"/>
    </source>
</evidence>
<organism evidence="1">
    <name type="scientific">bioreactor metagenome</name>
    <dbReference type="NCBI Taxonomy" id="1076179"/>
    <lineage>
        <taxon>unclassified sequences</taxon>
        <taxon>metagenomes</taxon>
        <taxon>ecological metagenomes</taxon>
    </lineage>
</organism>
<dbReference type="AlphaFoldDB" id="A0A644WY83"/>
<reference evidence="1" key="1">
    <citation type="submission" date="2019-08" db="EMBL/GenBank/DDBJ databases">
        <authorList>
            <person name="Kucharzyk K."/>
            <person name="Murdoch R.W."/>
            <person name="Higgins S."/>
            <person name="Loffler F."/>
        </authorList>
    </citation>
    <scope>NUCLEOTIDE SEQUENCE</scope>
</reference>